<dbReference type="InterPro" id="IPR005219">
    <property type="entry name" value="PqiA-like_proteobact"/>
</dbReference>
<feature type="transmembrane region" description="Helical" evidence="8">
    <location>
        <begin position="46"/>
        <end position="73"/>
    </location>
</feature>
<reference evidence="10" key="1">
    <citation type="journal article" date="2019" name="Int. J. Syst. Evol. Microbiol.">
        <title>The Global Catalogue of Microorganisms (GCM) 10K type strain sequencing project: providing services to taxonomists for standard genome sequencing and annotation.</title>
        <authorList>
            <consortium name="The Broad Institute Genomics Platform"/>
            <consortium name="The Broad Institute Genome Sequencing Center for Infectious Disease"/>
            <person name="Wu L."/>
            <person name="Ma J."/>
        </authorList>
    </citation>
    <scope>NUCLEOTIDE SEQUENCE [LARGE SCALE GENOMIC DNA]</scope>
    <source>
        <strain evidence="10">KCTC 42730</strain>
    </source>
</reference>
<dbReference type="NCBIfam" id="TIGR00155">
    <property type="entry name" value="pqiA_fam"/>
    <property type="match status" value="1"/>
</dbReference>
<evidence type="ECO:0000256" key="5">
    <source>
        <dbReference type="ARBA" id="ARBA00022692"/>
    </source>
</evidence>
<keyword evidence="10" id="KW-1185">Reference proteome</keyword>
<feature type="transmembrane region" description="Helical" evidence="8">
    <location>
        <begin position="93"/>
        <end position="122"/>
    </location>
</feature>
<name>A0ABV7CMF7_9GAMM</name>
<feature type="transmembrane region" description="Helical" evidence="8">
    <location>
        <begin position="143"/>
        <end position="163"/>
    </location>
</feature>
<dbReference type="InterPro" id="IPR007498">
    <property type="entry name" value="PqiA-like"/>
</dbReference>
<protein>
    <submittedName>
        <fullName evidence="9">PqiA/YebS family transporter subunit</fullName>
    </submittedName>
</protein>
<comment type="subcellular location">
    <subcellularLocation>
        <location evidence="1">Cell inner membrane</location>
        <topology evidence="1">Multi-pass membrane protein</topology>
    </subcellularLocation>
</comment>
<keyword evidence="3" id="KW-1003">Cell membrane</keyword>
<feature type="transmembrane region" description="Helical" evidence="8">
    <location>
        <begin position="250"/>
        <end position="270"/>
    </location>
</feature>
<dbReference type="PANTHER" id="PTHR30462">
    <property type="entry name" value="INTERMEMBRANE TRANSPORT PROTEIN PQIB-RELATED"/>
    <property type="match status" value="1"/>
</dbReference>
<evidence type="ECO:0000256" key="6">
    <source>
        <dbReference type="ARBA" id="ARBA00022989"/>
    </source>
</evidence>
<keyword evidence="7 8" id="KW-0472">Membrane</keyword>
<comment type="similarity">
    <text evidence="2">Belongs to the PqiA family.</text>
</comment>
<feature type="transmembrane region" description="Helical" evidence="8">
    <location>
        <begin position="169"/>
        <end position="188"/>
    </location>
</feature>
<evidence type="ECO:0000256" key="1">
    <source>
        <dbReference type="ARBA" id="ARBA00004429"/>
    </source>
</evidence>
<dbReference type="EMBL" id="JBHRSD010000028">
    <property type="protein sequence ID" value="MFC3033852.1"/>
    <property type="molecule type" value="Genomic_DNA"/>
</dbReference>
<feature type="transmembrane region" description="Helical" evidence="8">
    <location>
        <begin position="375"/>
        <end position="394"/>
    </location>
</feature>
<dbReference type="Proteomes" id="UP001595453">
    <property type="component" value="Unassembled WGS sequence"/>
</dbReference>
<feature type="transmembrane region" description="Helical" evidence="8">
    <location>
        <begin position="350"/>
        <end position="369"/>
    </location>
</feature>
<comment type="caution">
    <text evidence="9">The sequence shown here is derived from an EMBL/GenBank/DDBJ whole genome shotgun (WGS) entry which is preliminary data.</text>
</comment>
<evidence type="ECO:0000256" key="8">
    <source>
        <dbReference type="SAM" id="Phobius"/>
    </source>
</evidence>
<evidence type="ECO:0000313" key="9">
    <source>
        <dbReference type="EMBL" id="MFC3033852.1"/>
    </source>
</evidence>
<proteinExistence type="inferred from homology"/>
<dbReference type="Pfam" id="PF04403">
    <property type="entry name" value="PqiA"/>
    <property type="match status" value="2"/>
</dbReference>
<evidence type="ECO:0000256" key="2">
    <source>
        <dbReference type="ARBA" id="ARBA00007555"/>
    </source>
</evidence>
<keyword evidence="4" id="KW-0997">Cell inner membrane</keyword>
<dbReference type="RefSeq" id="WP_377126022.1">
    <property type="nucleotide sequence ID" value="NZ_JBHRSD010000028.1"/>
</dbReference>
<keyword evidence="5 8" id="KW-0812">Transmembrane</keyword>
<accession>A0ABV7CMF7</accession>
<gene>
    <name evidence="9" type="ORF">ACFOEE_15120</name>
</gene>
<feature type="transmembrane region" description="Helical" evidence="8">
    <location>
        <begin position="298"/>
        <end position="322"/>
    </location>
</feature>
<evidence type="ECO:0000256" key="3">
    <source>
        <dbReference type="ARBA" id="ARBA00022475"/>
    </source>
</evidence>
<dbReference type="PANTHER" id="PTHR30462:SF3">
    <property type="entry name" value="INTERMEMBRANE TRANSPORT PROTEIN PQIA"/>
    <property type="match status" value="1"/>
</dbReference>
<sequence length="415" mass="46372">MSEQCVVCQHCDHFIAMPTLNCGERAYCPVCHAPVKAPELCSTQHILAFAIAAIILLFTSVSFEFVSFAKGGLFHSFSLLSALPTLAENKGTALALLLALVIVILPLTLLSIIIIAYSPLWLRLNLIQARRLTKFLSSLEPWSMTEIFLLAILISLIKLISLAEVRFGLSFWSYCAFVCCFVQAMNLLDKQILWERVRPYRPPNDVNFALSASSQGFKVCSTCGQIAKTSRCPRCHTKLHLRKPASIEKVLAWLMTSAILFFPANLLPIMTTTQLHQSTPATIFSGVVQLWQSGSYPIATVIFVASILIPLLKMAAITALLLQSKRFHHGGSAKYTELYRLIEFIGKWSMIDVFVVLFLVALVQLGILMSVNAEIGVLFFALMVFSQIMTVHYFDPRLIWDDPKEPYGKSDHYDS</sequence>
<dbReference type="InterPro" id="IPR051800">
    <property type="entry name" value="PqiA-PqiB_transport"/>
</dbReference>
<evidence type="ECO:0000256" key="7">
    <source>
        <dbReference type="ARBA" id="ARBA00023136"/>
    </source>
</evidence>
<evidence type="ECO:0000313" key="10">
    <source>
        <dbReference type="Proteomes" id="UP001595453"/>
    </source>
</evidence>
<organism evidence="9 10">
    <name type="scientific">Pseudoalteromonas fenneropenaei</name>
    <dbReference type="NCBI Taxonomy" id="1737459"/>
    <lineage>
        <taxon>Bacteria</taxon>
        <taxon>Pseudomonadati</taxon>
        <taxon>Pseudomonadota</taxon>
        <taxon>Gammaproteobacteria</taxon>
        <taxon>Alteromonadales</taxon>
        <taxon>Pseudoalteromonadaceae</taxon>
        <taxon>Pseudoalteromonas</taxon>
    </lineage>
</organism>
<evidence type="ECO:0000256" key="4">
    <source>
        <dbReference type="ARBA" id="ARBA00022519"/>
    </source>
</evidence>
<keyword evidence="6 8" id="KW-1133">Transmembrane helix</keyword>